<dbReference type="SUPFAM" id="SSF53335">
    <property type="entry name" value="S-adenosyl-L-methionine-dependent methyltransferases"/>
    <property type="match status" value="1"/>
</dbReference>
<dbReference type="EMBL" id="FUXP01000019">
    <property type="protein sequence ID" value="SKA27617.1"/>
    <property type="molecule type" value="Genomic_DNA"/>
</dbReference>
<dbReference type="Gene3D" id="3.40.50.150">
    <property type="entry name" value="Vaccinia Virus protein VP39"/>
    <property type="match status" value="1"/>
</dbReference>
<accession>A0A1T4SHF9</accession>
<name>A0A1T4SHF9_9GAMM</name>
<organism evidence="1 2">
    <name type="scientific">Lysobacter spongiicola DSM 21749</name>
    <dbReference type="NCBI Taxonomy" id="1122188"/>
    <lineage>
        <taxon>Bacteria</taxon>
        <taxon>Pseudomonadati</taxon>
        <taxon>Pseudomonadota</taxon>
        <taxon>Gammaproteobacteria</taxon>
        <taxon>Lysobacterales</taxon>
        <taxon>Lysobacteraceae</taxon>
        <taxon>Novilysobacter</taxon>
    </lineage>
</organism>
<dbReference type="STRING" id="1122188.SAMN02745674_02863"/>
<dbReference type="Pfam" id="PF07021">
    <property type="entry name" value="MetW"/>
    <property type="match status" value="1"/>
</dbReference>
<proteinExistence type="predicted"/>
<dbReference type="OrthoDB" id="9792690at2"/>
<dbReference type="AlphaFoldDB" id="A0A1T4SHF9"/>
<evidence type="ECO:0000313" key="1">
    <source>
        <dbReference type="EMBL" id="SKA27617.1"/>
    </source>
</evidence>
<dbReference type="Proteomes" id="UP000190061">
    <property type="component" value="Unassembled WGS sequence"/>
</dbReference>
<reference evidence="1 2" key="1">
    <citation type="submission" date="2017-02" db="EMBL/GenBank/DDBJ databases">
        <authorList>
            <person name="Peterson S.W."/>
        </authorList>
    </citation>
    <scope>NUCLEOTIDE SEQUENCE [LARGE SCALE GENOMIC DNA]</scope>
    <source>
        <strain evidence="1 2">DSM 21749</strain>
    </source>
</reference>
<protein>
    <submittedName>
        <fullName evidence="1">Methionine biosynthesis protein MetW</fullName>
    </submittedName>
</protein>
<keyword evidence="2" id="KW-1185">Reference proteome</keyword>
<dbReference type="InterPro" id="IPR010743">
    <property type="entry name" value="Methionine_synth_MetW"/>
</dbReference>
<gene>
    <name evidence="1" type="ORF">SAMN02745674_02863</name>
</gene>
<dbReference type="InterPro" id="IPR029063">
    <property type="entry name" value="SAM-dependent_MTases_sf"/>
</dbReference>
<evidence type="ECO:0000313" key="2">
    <source>
        <dbReference type="Proteomes" id="UP000190061"/>
    </source>
</evidence>
<sequence length="199" mass="22921">MNDQYDSSYTSYQVNRGRIRKRVRQLYLEKAASWTRGATLDFGCGVGELLRRLPSGSMGLEYNQATVSHCHHEGLPVIWYDGFADDWALTALEPGRRFESMVISHVLEHLEEPLEVLLKLLRSGRARGIRRVLVIVPGRAGFRIDHTHRTFVDLGLLSTERIPTETGFRSIHAAYFPLNLRRVGDWFPHHELQMVFEHP</sequence>
<dbReference type="RefSeq" id="WP_078759382.1">
    <property type="nucleotide sequence ID" value="NZ_FUXP01000019.1"/>
</dbReference>